<dbReference type="Pfam" id="PF11933">
    <property type="entry name" value="Na_trans_cytopl"/>
    <property type="match status" value="1"/>
</dbReference>
<dbReference type="FunFam" id="1.20.120.350:FF:000005">
    <property type="entry name" value="Sodium channel protein"/>
    <property type="match status" value="1"/>
</dbReference>
<evidence type="ECO:0000256" key="15">
    <source>
        <dbReference type="ARBA" id="ARBA00023180"/>
    </source>
</evidence>
<feature type="transmembrane region" description="Helical" evidence="22">
    <location>
        <begin position="1429"/>
        <end position="1447"/>
    </location>
</feature>
<keyword evidence="6 22" id="KW-0812">Transmembrane</keyword>
<comment type="similarity">
    <text evidence="19">Belongs to the sodium channel (TC 1.A.1.10) family. Nav1.4/SCN4A subfamily.</text>
</comment>
<evidence type="ECO:0000313" key="29">
    <source>
        <dbReference type="Proteomes" id="UP000005207"/>
    </source>
</evidence>
<dbReference type="InterPro" id="IPR010526">
    <property type="entry name" value="Na_trans_assoc_dom"/>
</dbReference>
<keyword evidence="15" id="KW-0325">Glycoprotein</keyword>
<dbReference type="FunFam" id="1.20.5.1190:FF:000001">
    <property type="entry name" value="Sodium channel protein"/>
    <property type="match status" value="1"/>
</dbReference>
<dbReference type="FunFam" id="1.20.120.350:FF:000004">
    <property type="entry name" value="Sodium channel protein"/>
    <property type="match status" value="1"/>
</dbReference>
<feature type="transmembrane region" description="Helical" evidence="22">
    <location>
        <begin position="1237"/>
        <end position="1260"/>
    </location>
</feature>
<dbReference type="InterPro" id="IPR005821">
    <property type="entry name" value="Ion_trans_dom"/>
</dbReference>
<evidence type="ECO:0000256" key="1">
    <source>
        <dbReference type="ARBA" id="ARBA00004651"/>
    </source>
</evidence>
<dbReference type="FunFam" id="1.10.287.70:FF:000001">
    <property type="entry name" value="Sodium channel protein"/>
    <property type="match status" value="1"/>
</dbReference>
<dbReference type="InterPro" id="IPR058542">
    <property type="entry name" value="IQ_SCN5A_C"/>
</dbReference>
<sequence>MAAMLLPTGPDGLRRFTRESFAALEQRIAEEQAKNAKGAQKYAEPPKPRVDLEAGKQLPRIFGDIPQELIGVPLEDIDPFYYKNQRTFIVLNKGKAIFRFSATSALYIFTPFHLIRAIAIKILVHSYPFWVLCILFIMFTILTNCFFMAMSDPPTWTKYLEYTFTGIYTFESAIKILARGFCTVPFTFLRDPWNWLDFTVIMMAYLTEFVDLGNVSALRTFRVLRALKTISVIPGLKTIVGALIQSVKKLADVMILTVFCLSVFALIGLQLFMGLLRQKCVRSLSHCVNSSFSPNTSFICNNRTWIEGAKDALICGYGSDAGKCPEGFDCLKVGRNPNYGYTSFDTFGWAFLALFRLMTQDYWEKLFHQTLRSAGKTYMIFFVLVIFMGSFYLVNLILAVVAMAYEEQNQATIAEAWQKEREFQMAMEQLRRDQRVSAVKKTNTGDRLSVVPGAVSILCEVYRKYTKKQQQKKKISQDAVRRNGRRRCRTEDGPPLSPLPAHPLLATLSSHPLSTRRGSQNSIFSSFRVRNNSEADFADDEYSVHGDVFRSRTSSTATPWKRRTGSVRSHCSQIFTPSLNVNGRLNISLDHNGVTTMGLLTPTSMPARSMERVREDTPSITEETVPRYKIFRCGVSAELEESRQKCHPCWYTYAKKYLIWDCCPWWLKLKEYVKLMVMDPFLDLGITICIVLNTLFMALEHYPMTDEFNTMLSVGNLVFTGIFTAEMVLKLIAMDPYYYFQQGWNIFDGVIVCLSLMELGLSNVEGLSVLRSFRLLRVFKLAKSWPTLNTLIKIIGNSVGALGNLTLVLAIIVFIFAVVGMQLFGKNYQDCVCKISFDCQMPRWHMKDFFHSFLIVFRVLCGEWIETMWDCMEVAGQPLCILVFMLVMVIGNLVVLNLFLALLLSSFSSDNLSAPDEDGDLNNIQIAIARINSGISWIVTSVINLCNRSLKRRKHKAKETSQALKPVGNHMESNGGIFGRYGEKYIVPEEDSYMTNPNLTVIVPIAPGESDVEFLEEEEISESSEDDENKLVSLVLHTLSEGSTVDLRKPGEEEDNLSVLDEDSMEPDECFPEFCMRHCQCCNINTSRGLGQAWWRLRKTCYQIVEHSWFETFIIFMILLSSGALAFEDIYIEKRKVIKVVLEYADKVFSYIFVLEMFLKWIAYGFKKYFTNYWCWLDFLIVDVSLISLVANSLGYSDFTAIKSLRTLRALRPLRALSRFEGMRVVVNALIGAIPSIMNVLLVCLIFWLIFSIMGVNLFAGKFGKCVNRTGFIHSVSLVNNKSDCLAMNDTQFYWTKVKVNFDNVGLGYLSLLQVATFKGWMEIMYAAVDSRGVEEQPIKEINLYMYLYFVVFIIFGSFFTLNLFIGVIIDNFNQQKRKMRGQDIFMTEEQKKYYNAMKKLGTKKPQKPIPRPTNIIQAFFFDLVSKQAFDIMIMMLIIVNMVTMMVETDEQSERMESILNKINLVFIVIFTTECLIKIFALRCYFFTVAWNIFDFVVIILSIVGIVLADIIEKYFVSPTLFRVIRLARIGRVLRLIRAAKGIRTLLFALMMSMPALFNIGLLLFLVMFIYAIFGMANFAYVKKQDGIDDMFNFETFGNSMISLFQISTSAGWDNLLSPIMSSPPDECDLNFINTGTNTRGNCGNPSVGIAFFVSYIIISFLIVVNMYIAIILENFSVATEESTEPLSEDDFEMFYEVWEKFDSEATQFIEFSMLSNFADTLSEPLRIPKPNKIHLISMDLPMVSGDRIHCLDILFAFTKRVLGESGEMDALKQQMEEKFMMTNPSKVSHEPITSTLRRKLEEVSAIVIQRCYRRHLVRRQMKQASYLYRQINYETVVDVENAPETEGLIATMIQHYGPVGAAETADDTVTSSPPSYDSVTRAASLSLSEVTGSVSRDSELREPGENYEETFL</sequence>
<evidence type="ECO:0000256" key="11">
    <source>
        <dbReference type="ARBA" id="ARBA00023053"/>
    </source>
</evidence>
<dbReference type="CDD" id="cd13433">
    <property type="entry name" value="Na_channel_gate"/>
    <property type="match status" value="1"/>
</dbReference>
<dbReference type="Gene3D" id="1.20.5.1190">
    <property type="entry name" value="iswi atpase"/>
    <property type="match status" value="1"/>
</dbReference>
<dbReference type="Gene3D" id="1.10.238.10">
    <property type="entry name" value="EF-hand"/>
    <property type="match status" value="1"/>
</dbReference>
<feature type="transmembrane region" description="Helical" evidence="22">
    <location>
        <begin position="198"/>
        <end position="218"/>
    </location>
</feature>
<name>A0A669F2E1_ORENI</name>
<dbReference type="InterPro" id="IPR043203">
    <property type="entry name" value="VGCC_Ca_Na"/>
</dbReference>
<evidence type="ECO:0000256" key="14">
    <source>
        <dbReference type="ARBA" id="ARBA00023157"/>
    </source>
</evidence>
<keyword evidence="11 22" id="KW-0915">Sodium</keyword>
<feature type="transmembrane region" description="Helical" evidence="22">
    <location>
        <begin position="681"/>
        <end position="699"/>
    </location>
</feature>
<feature type="transmembrane region" description="Helical" evidence="22">
    <location>
        <begin position="879"/>
        <end position="904"/>
    </location>
</feature>
<proteinExistence type="inferred from homology"/>
<comment type="caution">
    <text evidence="22">Lacks conserved residue(s) required for the propagation of feature annotation.</text>
</comment>
<comment type="subcellular location">
    <subcellularLocation>
        <location evidence="1 22">Cell membrane</location>
        <topology evidence="1 22">Multi-pass membrane protein</topology>
    </subcellularLocation>
</comment>
<evidence type="ECO:0000256" key="5">
    <source>
        <dbReference type="ARBA" id="ARBA00022553"/>
    </source>
</evidence>
<keyword evidence="13 22" id="KW-0472">Membrane</keyword>
<feature type="domain" description="Sodium ion transport-associated" evidence="25">
    <location>
        <begin position="918"/>
        <end position="1103"/>
    </location>
</feature>
<dbReference type="InterPro" id="IPR024583">
    <property type="entry name" value="Na_trans_cytopl"/>
</dbReference>
<dbReference type="GO" id="GO:0001518">
    <property type="term" value="C:voltage-gated sodium channel complex"/>
    <property type="evidence" value="ECO:0007669"/>
    <property type="project" value="UniProtKB-UniRule"/>
</dbReference>
<keyword evidence="8" id="KW-0832">Ubl conjugation</keyword>
<dbReference type="InterPro" id="IPR000048">
    <property type="entry name" value="IQ_motif_EF-hand-BS"/>
</dbReference>
<dbReference type="FunFam" id="1.20.120.350:FF:000002">
    <property type="entry name" value="Sodium channel protein"/>
    <property type="match status" value="1"/>
</dbReference>
<feature type="transmembrane region" description="Helical" evidence="22">
    <location>
        <begin position="1173"/>
        <end position="1191"/>
    </location>
</feature>
<reference evidence="28" key="2">
    <citation type="submission" date="2025-08" db="UniProtKB">
        <authorList>
            <consortium name="Ensembl"/>
        </authorList>
    </citation>
    <scope>IDENTIFICATION</scope>
</reference>
<evidence type="ECO:0000256" key="12">
    <source>
        <dbReference type="ARBA" id="ARBA00023065"/>
    </source>
</evidence>
<dbReference type="Gene3D" id="1.20.120.350">
    <property type="entry name" value="Voltage-gated potassium channels. Chain C"/>
    <property type="match status" value="4"/>
</dbReference>
<dbReference type="FunFam" id="1.10.287.70:FF:000006">
    <property type="entry name" value="Sodium channel protein"/>
    <property type="match status" value="1"/>
</dbReference>
<dbReference type="InterPro" id="IPR027359">
    <property type="entry name" value="Volt_channel_dom_sf"/>
</dbReference>
<dbReference type="GO" id="GO:0086010">
    <property type="term" value="P:membrane depolarization during action potential"/>
    <property type="evidence" value="ECO:0007669"/>
    <property type="project" value="TreeGrafter"/>
</dbReference>
<dbReference type="Proteomes" id="UP000005207">
    <property type="component" value="Linkage group LG18"/>
</dbReference>
<feature type="domain" description="Ion transport" evidence="24">
    <location>
        <begin position="680"/>
        <end position="911"/>
    </location>
</feature>
<evidence type="ECO:0000259" key="24">
    <source>
        <dbReference type="Pfam" id="PF00520"/>
    </source>
</evidence>
<evidence type="ECO:0000256" key="22">
    <source>
        <dbReference type="RuleBase" id="RU361132"/>
    </source>
</evidence>
<dbReference type="Ensembl" id="ENSONIT00000079878.1">
    <property type="protein sequence ID" value="ENSONIP00000079630.1"/>
    <property type="gene ID" value="ENSONIG00000015630.2"/>
</dbReference>
<dbReference type="Gene3D" id="1.10.287.70">
    <property type="match status" value="4"/>
</dbReference>
<evidence type="ECO:0000256" key="16">
    <source>
        <dbReference type="ARBA" id="ARBA00023201"/>
    </source>
</evidence>
<evidence type="ECO:0000256" key="10">
    <source>
        <dbReference type="ARBA" id="ARBA00022989"/>
    </source>
</evidence>
<feature type="transmembrane region" description="Helical" evidence="22">
    <location>
        <begin position="1650"/>
        <end position="1673"/>
    </location>
</feature>
<evidence type="ECO:0000256" key="20">
    <source>
        <dbReference type="ARBA" id="ARBA00055248"/>
    </source>
</evidence>
<feature type="transmembrane region" description="Helical" evidence="22">
    <location>
        <begin position="230"/>
        <end position="247"/>
    </location>
</feature>
<dbReference type="Pfam" id="PF00520">
    <property type="entry name" value="Ion_trans"/>
    <property type="match status" value="4"/>
</dbReference>
<comment type="function">
    <text evidence="22">Mediates the voltage-dependent sodium ion permeability of excitable membranes. Assuming opened or closed conformations in response to the voltage difference across the membrane, the protein forms a sodium-selective channel through which Na(+) ions may pass in accordance with their electrochemical gradient.</text>
</comment>
<dbReference type="Pfam" id="PF06512">
    <property type="entry name" value="Na_trans_assoc"/>
    <property type="match status" value="1"/>
</dbReference>
<evidence type="ECO:0000313" key="28">
    <source>
        <dbReference type="Ensembl" id="ENSONIP00000079630.1"/>
    </source>
</evidence>
<keyword evidence="10 22" id="KW-1133">Transmembrane helix</keyword>
<feature type="transmembrane region" description="Helical" evidence="22">
    <location>
        <begin position="794"/>
        <end position="819"/>
    </location>
</feature>
<evidence type="ECO:0000259" key="25">
    <source>
        <dbReference type="Pfam" id="PF06512"/>
    </source>
</evidence>
<evidence type="ECO:0000256" key="19">
    <source>
        <dbReference type="ARBA" id="ARBA00038083"/>
    </source>
</evidence>
<organism evidence="28 29">
    <name type="scientific">Oreochromis niloticus</name>
    <name type="common">Nile tilapia</name>
    <name type="synonym">Tilapia nilotica</name>
    <dbReference type="NCBI Taxonomy" id="8128"/>
    <lineage>
        <taxon>Eukaryota</taxon>
        <taxon>Metazoa</taxon>
        <taxon>Chordata</taxon>
        <taxon>Craniata</taxon>
        <taxon>Vertebrata</taxon>
        <taxon>Euteleostomi</taxon>
        <taxon>Actinopterygii</taxon>
        <taxon>Neopterygii</taxon>
        <taxon>Teleostei</taxon>
        <taxon>Neoteleostei</taxon>
        <taxon>Acanthomorphata</taxon>
        <taxon>Ovalentaria</taxon>
        <taxon>Cichlomorphae</taxon>
        <taxon>Cichliformes</taxon>
        <taxon>Cichlidae</taxon>
        <taxon>African cichlids</taxon>
        <taxon>Pseudocrenilabrinae</taxon>
        <taxon>Oreochromini</taxon>
        <taxon>Oreochromis</taxon>
    </lineage>
</organism>
<keyword evidence="17 22" id="KW-0407">Ion channel</keyword>
<evidence type="ECO:0000256" key="2">
    <source>
        <dbReference type="ARBA" id="ARBA00022448"/>
    </source>
</evidence>
<evidence type="ECO:0000256" key="3">
    <source>
        <dbReference type="ARBA" id="ARBA00022461"/>
    </source>
</evidence>
<feature type="transmembrane region" description="Helical" evidence="22">
    <location>
        <begin position="1493"/>
        <end position="1512"/>
    </location>
</feature>
<feature type="region of interest" description="Disordered" evidence="23">
    <location>
        <begin position="1894"/>
        <end position="1913"/>
    </location>
</feature>
<dbReference type="GO" id="GO:0019228">
    <property type="term" value="P:neuronal action potential"/>
    <property type="evidence" value="ECO:0007669"/>
    <property type="project" value="TreeGrafter"/>
</dbReference>
<dbReference type="SMART" id="SM00015">
    <property type="entry name" value="IQ"/>
    <property type="match status" value="1"/>
</dbReference>
<keyword evidence="12 22" id="KW-0406">Ion transport</keyword>
<gene>
    <name evidence="28" type="primary">SCN10A</name>
    <name evidence="28" type="synonym">LOC100699433</name>
</gene>
<evidence type="ECO:0000256" key="21">
    <source>
        <dbReference type="ARBA" id="ARBA00064899"/>
    </source>
</evidence>
<feature type="domain" description="SCN5A-like C-terminal IQ motif" evidence="27">
    <location>
        <begin position="1795"/>
        <end position="1826"/>
    </location>
</feature>
<dbReference type="FunFam" id="1.20.120.350:FF:000003">
    <property type="entry name" value="Voltage-dependent sodium channel"/>
    <property type="match status" value="1"/>
</dbReference>
<dbReference type="PANTHER" id="PTHR10037">
    <property type="entry name" value="VOLTAGE-GATED CATION CHANNEL CALCIUM AND SODIUM"/>
    <property type="match status" value="1"/>
</dbReference>
<feature type="domain" description="Ion transport" evidence="24">
    <location>
        <begin position="1428"/>
        <end position="1683"/>
    </location>
</feature>
<evidence type="ECO:0000259" key="26">
    <source>
        <dbReference type="Pfam" id="PF11933"/>
    </source>
</evidence>
<protein>
    <recommendedName>
        <fullName evidence="22">Sodium channel protein</fullName>
    </recommendedName>
</protein>
<keyword evidence="2 22" id="KW-0813">Transport</keyword>
<dbReference type="SUPFAM" id="SSF81324">
    <property type="entry name" value="Voltage-gated potassium channels"/>
    <property type="match status" value="4"/>
</dbReference>
<feature type="transmembrane region" description="Helical" evidence="22">
    <location>
        <begin position="1108"/>
        <end position="1128"/>
    </location>
</feature>
<reference evidence="28" key="3">
    <citation type="submission" date="2025-09" db="UniProtKB">
        <authorList>
            <consortium name="Ensembl"/>
        </authorList>
    </citation>
    <scope>IDENTIFICATION</scope>
</reference>
<keyword evidence="9 22" id="KW-0851">Voltage-gated channel</keyword>
<feature type="transmembrane region" description="Helical" evidence="22">
    <location>
        <begin position="1347"/>
        <end position="1370"/>
    </location>
</feature>
<evidence type="ECO:0000256" key="17">
    <source>
        <dbReference type="ARBA" id="ARBA00023303"/>
    </source>
</evidence>
<reference evidence="29" key="1">
    <citation type="submission" date="2012-01" db="EMBL/GenBank/DDBJ databases">
        <title>The Genome Sequence of Oreochromis niloticus (Nile Tilapia).</title>
        <authorList>
            <consortium name="Broad Institute Genome Assembly Team"/>
            <consortium name="Broad Institute Sequencing Platform"/>
            <person name="Di Palma F."/>
            <person name="Johnson J."/>
            <person name="Lander E.S."/>
            <person name="Lindblad-Toh K."/>
        </authorList>
    </citation>
    <scope>NUCLEOTIDE SEQUENCE [LARGE SCALE GENOMIC DNA]</scope>
</reference>
<keyword evidence="29" id="KW-1185">Reference proteome</keyword>
<accession>A0A669F2E1</accession>
<keyword evidence="5" id="KW-0597">Phosphoprotein</keyword>
<keyword evidence="3 22" id="KW-0894">Sodium channel</keyword>
<evidence type="ECO:0000259" key="27">
    <source>
        <dbReference type="Pfam" id="PF24609"/>
    </source>
</evidence>
<dbReference type="GeneTree" id="ENSGT00940000154992"/>
<feature type="transmembrane region" description="Helical" evidence="22">
    <location>
        <begin position="1459"/>
        <end position="1481"/>
    </location>
</feature>
<dbReference type="FunFam" id="1.10.238.10:FF:000002">
    <property type="entry name" value="Sodium channel protein"/>
    <property type="match status" value="1"/>
</dbReference>
<feature type="domain" description="Ion transport" evidence="24">
    <location>
        <begin position="1107"/>
        <end position="1379"/>
    </location>
</feature>
<dbReference type="InterPro" id="IPR044564">
    <property type="entry name" value="Na_chnl_inactivation_gate"/>
</dbReference>
<feature type="region of interest" description="Disordered" evidence="23">
    <location>
        <begin position="470"/>
        <end position="503"/>
    </location>
</feature>
<evidence type="ECO:0000256" key="7">
    <source>
        <dbReference type="ARBA" id="ARBA00022737"/>
    </source>
</evidence>
<feature type="domain" description="Voltage-gated Na+ ion channel cytoplasmic" evidence="26">
    <location>
        <begin position="509"/>
        <end position="607"/>
    </location>
</feature>
<feature type="transmembrane region" description="Helical" evidence="22">
    <location>
        <begin position="253"/>
        <end position="276"/>
    </location>
</feature>
<evidence type="ECO:0000256" key="6">
    <source>
        <dbReference type="ARBA" id="ARBA00022692"/>
    </source>
</evidence>
<feature type="transmembrane region" description="Helical" evidence="22">
    <location>
        <begin position="96"/>
        <end position="115"/>
    </location>
</feature>
<feature type="transmembrane region" description="Helical" evidence="22">
    <location>
        <begin position="127"/>
        <end position="147"/>
    </location>
</feature>
<comment type="subunit">
    <text evidence="21">Voltage-gated sodium (Nav) channels consist of an ion-conducting alpha subunit which is functional on its own associated with regulatory beta subunits.</text>
</comment>
<feature type="transmembrane region" description="Helical" evidence="22">
    <location>
        <begin position="924"/>
        <end position="946"/>
    </location>
</feature>
<evidence type="ECO:0000256" key="8">
    <source>
        <dbReference type="ARBA" id="ARBA00022843"/>
    </source>
</evidence>
<dbReference type="PANTHER" id="PTHR10037:SF292">
    <property type="entry name" value="SODIUM CHANNEL PROTEIN"/>
    <property type="match status" value="1"/>
</dbReference>
<feature type="transmembrane region" description="Helical" evidence="22">
    <location>
        <begin position="1148"/>
        <end position="1166"/>
    </location>
</feature>
<feature type="transmembrane region" description="Helical" evidence="22">
    <location>
        <begin position="711"/>
        <end position="732"/>
    </location>
</feature>
<evidence type="ECO:0000256" key="23">
    <source>
        <dbReference type="SAM" id="MobiDB-lite"/>
    </source>
</evidence>
<evidence type="ECO:0000256" key="13">
    <source>
        <dbReference type="ARBA" id="ARBA00023136"/>
    </source>
</evidence>
<feature type="transmembrane region" description="Helical" evidence="22">
    <location>
        <begin position="378"/>
        <end position="405"/>
    </location>
</feature>
<dbReference type="PRINTS" id="PR00170">
    <property type="entry name" value="NACHANNEL"/>
</dbReference>
<dbReference type="InterPro" id="IPR001696">
    <property type="entry name" value="Na_channel_asu"/>
</dbReference>
<feature type="transmembrane region" description="Helical" evidence="22">
    <location>
        <begin position="1560"/>
        <end position="1582"/>
    </location>
</feature>
<evidence type="ECO:0000256" key="9">
    <source>
        <dbReference type="ARBA" id="ARBA00022882"/>
    </source>
</evidence>
<evidence type="ECO:0000256" key="4">
    <source>
        <dbReference type="ARBA" id="ARBA00022475"/>
    </source>
</evidence>
<comment type="function">
    <text evidence="20">Pore-forming subunit of a voltage-gated sodium (Nav) channel that directly mediates the depolarizing phase of action potentials in excitable membranes. Navs, also called VGSCs (voltage-gated sodium channels) or VDSCs (voltage-dependent sodium channels), operate by switching between closed and open conformations depending on the voltage difference across the membrane. In the open conformation they allow Na(+) ions to selectively pass through the pore, along their electrochemical gradient. The influx of Na+ ions provokes membrane depolarization, initiating the propagation of electrical signals throughout cells and tissues.</text>
</comment>
<keyword evidence="4" id="KW-1003">Cell membrane</keyword>
<keyword evidence="7" id="KW-0677">Repeat</keyword>
<dbReference type="Pfam" id="PF24609">
    <property type="entry name" value="IQ_SCN5A_C"/>
    <property type="match status" value="1"/>
</dbReference>
<dbReference type="GO" id="GO:0005248">
    <property type="term" value="F:voltage-gated sodium channel activity"/>
    <property type="evidence" value="ECO:0007669"/>
    <property type="project" value="InterPro"/>
</dbReference>
<dbReference type="PROSITE" id="PS50096">
    <property type="entry name" value="IQ"/>
    <property type="match status" value="1"/>
</dbReference>
<comment type="catalytic activity">
    <reaction evidence="18">
        <text>Na(+)(in) = Na(+)(out)</text>
        <dbReference type="Rhea" id="RHEA:34963"/>
        <dbReference type="ChEBI" id="CHEBI:29101"/>
    </reaction>
</comment>
<feature type="domain" description="Ion transport" evidence="24">
    <location>
        <begin position="135"/>
        <end position="411"/>
    </location>
</feature>
<keyword evidence="16 22" id="KW-0739">Sodium transport</keyword>
<evidence type="ECO:0000256" key="18">
    <source>
        <dbReference type="ARBA" id="ARBA00036239"/>
    </source>
</evidence>
<keyword evidence="14" id="KW-1015">Disulfide bond</keyword>